<dbReference type="InterPro" id="IPR023772">
    <property type="entry name" value="DNA-bd_HTH_TetR-type_CS"/>
</dbReference>
<evidence type="ECO:0000256" key="3">
    <source>
        <dbReference type="ARBA" id="ARBA00023163"/>
    </source>
</evidence>
<organism evidence="6 9">
    <name type="scientific">Shouchella clausii</name>
    <name type="common">Alkalihalobacillus clausii</name>
    <dbReference type="NCBI Taxonomy" id="79880"/>
    <lineage>
        <taxon>Bacteria</taxon>
        <taxon>Bacillati</taxon>
        <taxon>Bacillota</taxon>
        <taxon>Bacilli</taxon>
        <taxon>Bacillales</taxon>
        <taxon>Bacillaceae</taxon>
        <taxon>Shouchella</taxon>
    </lineage>
</organism>
<evidence type="ECO:0000259" key="5">
    <source>
        <dbReference type="PROSITE" id="PS50977"/>
    </source>
</evidence>
<dbReference type="GO" id="GO:0000976">
    <property type="term" value="F:transcription cis-regulatory region binding"/>
    <property type="evidence" value="ECO:0007669"/>
    <property type="project" value="TreeGrafter"/>
</dbReference>
<proteinExistence type="predicted"/>
<dbReference type="Pfam" id="PF00440">
    <property type="entry name" value="TetR_N"/>
    <property type="match status" value="1"/>
</dbReference>
<feature type="domain" description="HTH tetR-type" evidence="5">
    <location>
        <begin position="21"/>
        <end position="81"/>
    </location>
</feature>
<dbReference type="EMBL" id="NPBS01000164">
    <property type="protein sequence ID" value="PAF22983.1"/>
    <property type="molecule type" value="Genomic_DNA"/>
</dbReference>
<dbReference type="InterPro" id="IPR036271">
    <property type="entry name" value="Tet_transcr_reg_TetR-rel_C_sf"/>
</dbReference>
<dbReference type="SUPFAM" id="SSF48498">
    <property type="entry name" value="Tetracyclin repressor-like, C-terminal domain"/>
    <property type="match status" value="1"/>
</dbReference>
<evidence type="ECO:0000256" key="2">
    <source>
        <dbReference type="ARBA" id="ARBA00023125"/>
    </source>
</evidence>
<name>A0A268P1P0_SHOCL</name>
<dbReference type="InterPro" id="IPR001647">
    <property type="entry name" value="HTH_TetR"/>
</dbReference>
<dbReference type="PROSITE" id="PS01081">
    <property type="entry name" value="HTH_TETR_1"/>
    <property type="match status" value="1"/>
</dbReference>
<dbReference type="InterPro" id="IPR050109">
    <property type="entry name" value="HTH-type_TetR-like_transc_reg"/>
</dbReference>
<dbReference type="Gene3D" id="1.10.357.10">
    <property type="entry name" value="Tetracycline Repressor, domain 2"/>
    <property type="match status" value="1"/>
</dbReference>
<gene>
    <name evidence="7" type="ORF">CHH61_22480</name>
    <name evidence="6" type="ORF">CHH72_08970</name>
</gene>
<comment type="caution">
    <text evidence="6">The sequence shown here is derived from an EMBL/GenBank/DDBJ whole genome shotgun (WGS) entry which is preliminary data.</text>
</comment>
<dbReference type="SUPFAM" id="SSF46689">
    <property type="entry name" value="Homeodomain-like"/>
    <property type="match status" value="1"/>
</dbReference>
<evidence type="ECO:0000256" key="4">
    <source>
        <dbReference type="PROSITE-ProRule" id="PRU00335"/>
    </source>
</evidence>
<keyword evidence="3" id="KW-0804">Transcription</keyword>
<feature type="DNA-binding region" description="H-T-H motif" evidence="4">
    <location>
        <begin position="44"/>
        <end position="63"/>
    </location>
</feature>
<dbReference type="InterPro" id="IPR011075">
    <property type="entry name" value="TetR_C"/>
</dbReference>
<dbReference type="PANTHER" id="PTHR30055:SF148">
    <property type="entry name" value="TETR-FAMILY TRANSCRIPTIONAL REGULATOR"/>
    <property type="match status" value="1"/>
</dbReference>
<evidence type="ECO:0000313" key="8">
    <source>
        <dbReference type="Proteomes" id="UP000216133"/>
    </source>
</evidence>
<evidence type="ECO:0000256" key="1">
    <source>
        <dbReference type="ARBA" id="ARBA00023015"/>
    </source>
</evidence>
<dbReference type="Proteomes" id="UP000216207">
    <property type="component" value="Unassembled WGS sequence"/>
</dbReference>
<dbReference type="PANTHER" id="PTHR30055">
    <property type="entry name" value="HTH-TYPE TRANSCRIPTIONAL REGULATOR RUTR"/>
    <property type="match status" value="1"/>
</dbReference>
<dbReference type="PRINTS" id="PR00455">
    <property type="entry name" value="HTHTETR"/>
</dbReference>
<protein>
    <recommendedName>
        <fullName evidence="5">HTH tetR-type domain-containing protein</fullName>
    </recommendedName>
</protein>
<keyword evidence="2 4" id="KW-0238">DNA-binding</keyword>
<dbReference type="Pfam" id="PF16859">
    <property type="entry name" value="TetR_C_11"/>
    <property type="match status" value="1"/>
</dbReference>
<dbReference type="InterPro" id="IPR009057">
    <property type="entry name" value="Homeodomain-like_sf"/>
</dbReference>
<dbReference type="Proteomes" id="UP000216133">
    <property type="component" value="Unassembled WGS sequence"/>
</dbReference>
<reference evidence="8 9" key="1">
    <citation type="submission" date="2017-07" db="EMBL/GenBank/DDBJ databases">
        <title>Isolation and whole genome analysis of endospore-forming bacteria from heroin.</title>
        <authorList>
            <person name="Kalinowski J."/>
            <person name="Ahrens B."/>
            <person name="Al-Dilaimi A."/>
            <person name="Winkler A."/>
            <person name="Wibberg D."/>
            <person name="Schleenbecker U."/>
            <person name="Ruckert C."/>
            <person name="Wolfel R."/>
            <person name="Grass G."/>
        </authorList>
    </citation>
    <scope>NUCLEOTIDE SEQUENCE [LARGE SCALE GENOMIC DNA]</scope>
    <source>
        <strain evidence="7 8">7523-2</strain>
        <strain evidence="6 9">7539</strain>
    </source>
</reference>
<dbReference type="PROSITE" id="PS50977">
    <property type="entry name" value="HTH_TETR_2"/>
    <property type="match status" value="1"/>
</dbReference>
<evidence type="ECO:0000313" key="7">
    <source>
        <dbReference type="EMBL" id="PAF22983.1"/>
    </source>
</evidence>
<dbReference type="RefSeq" id="WP_095236570.1">
    <property type="nucleotide sequence ID" value="NZ_NPBS01000164.1"/>
</dbReference>
<evidence type="ECO:0000313" key="9">
    <source>
        <dbReference type="Proteomes" id="UP000216207"/>
    </source>
</evidence>
<dbReference type="AlphaFoldDB" id="A0A268P1P0"/>
<dbReference type="Gene3D" id="1.10.10.60">
    <property type="entry name" value="Homeodomain-like"/>
    <property type="match status" value="1"/>
</dbReference>
<dbReference type="GO" id="GO:0003700">
    <property type="term" value="F:DNA-binding transcription factor activity"/>
    <property type="evidence" value="ECO:0007669"/>
    <property type="project" value="TreeGrafter"/>
</dbReference>
<dbReference type="EMBL" id="NPCC01000009">
    <property type="protein sequence ID" value="PAE89409.1"/>
    <property type="molecule type" value="Genomic_DNA"/>
</dbReference>
<accession>A0A268P1P0</accession>
<sequence>MGQNGEQQQKEEGKRGRPLDLSLNKAILEATLDLLAQHGFDALTIEAIAQRAKVGKATIYRRWCSKVELVIDAASFMSPYETLLEQLDKSKGLREQLIDLLSTTFQNEHETHQQAMAQIGSALANHSDLEQGLHTHFNSLHRSAVEAVISPFLKEGHQLATKDLDLLSDVGPALMMYRAWIIRKPFDRSYIERIVDRLMMPLLEEWM</sequence>
<keyword evidence="1" id="KW-0805">Transcription regulation</keyword>
<evidence type="ECO:0000313" key="6">
    <source>
        <dbReference type="EMBL" id="PAE89409.1"/>
    </source>
</evidence>